<feature type="region of interest" description="Disordered" evidence="7">
    <location>
        <begin position="815"/>
        <end position="857"/>
    </location>
</feature>
<feature type="domain" description="GATA-type" evidence="8">
    <location>
        <begin position="838"/>
        <end position="873"/>
    </location>
</feature>
<proteinExistence type="predicted"/>
<feature type="compositionally biased region" description="Basic and acidic residues" evidence="7">
    <location>
        <begin position="74"/>
        <end position="89"/>
    </location>
</feature>
<dbReference type="PROSITE" id="PS00344">
    <property type="entry name" value="GATA_ZN_FINGER_1"/>
    <property type="match status" value="1"/>
</dbReference>
<dbReference type="Proteomes" id="UP000780801">
    <property type="component" value="Unassembled WGS sequence"/>
</dbReference>
<dbReference type="PANTHER" id="PTHR47172">
    <property type="entry name" value="OS01G0976800 PROTEIN"/>
    <property type="match status" value="1"/>
</dbReference>
<keyword evidence="10" id="KW-1185">Reference proteome</keyword>
<feature type="compositionally biased region" description="Polar residues" evidence="7">
    <location>
        <begin position="29"/>
        <end position="38"/>
    </location>
</feature>
<organism evidence="9 10">
    <name type="scientific">Lunasporangiospora selenospora</name>
    <dbReference type="NCBI Taxonomy" id="979761"/>
    <lineage>
        <taxon>Eukaryota</taxon>
        <taxon>Fungi</taxon>
        <taxon>Fungi incertae sedis</taxon>
        <taxon>Mucoromycota</taxon>
        <taxon>Mortierellomycotina</taxon>
        <taxon>Mortierellomycetes</taxon>
        <taxon>Mortierellales</taxon>
        <taxon>Mortierellaceae</taxon>
        <taxon>Lunasporangiospora</taxon>
    </lineage>
</organism>
<reference evidence="9" key="1">
    <citation type="journal article" date="2020" name="Fungal Divers.">
        <title>Resolving the Mortierellaceae phylogeny through synthesis of multi-gene phylogenetics and phylogenomics.</title>
        <authorList>
            <person name="Vandepol N."/>
            <person name="Liber J."/>
            <person name="Desiro A."/>
            <person name="Na H."/>
            <person name="Kennedy M."/>
            <person name="Barry K."/>
            <person name="Grigoriev I.V."/>
            <person name="Miller A.N."/>
            <person name="O'Donnell K."/>
            <person name="Stajich J.E."/>
            <person name="Bonito G."/>
        </authorList>
    </citation>
    <scope>NUCLEOTIDE SEQUENCE</scope>
    <source>
        <strain evidence="9">KOD1015</strain>
    </source>
</reference>
<gene>
    <name evidence="9" type="ORF">BGW38_006301</name>
</gene>
<evidence type="ECO:0000256" key="4">
    <source>
        <dbReference type="ARBA" id="ARBA00023015"/>
    </source>
</evidence>
<dbReference type="SMART" id="SM00401">
    <property type="entry name" value="ZnF_GATA"/>
    <property type="match status" value="1"/>
</dbReference>
<feature type="compositionally biased region" description="Polar residues" evidence="7">
    <location>
        <begin position="487"/>
        <end position="496"/>
    </location>
</feature>
<feature type="compositionally biased region" description="Polar residues" evidence="7">
    <location>
        <begin position="433"/>
        <end position="442"/>
    </location>
</feature>
<feature type="compositionally biased region" description="Polar residues" evidence="7">
    <location>
        <begin position="1"/>
        <end position="14"/>
    </location>
</feature>
<evidence type="ECO:0000313" key="10">
    <source>
        <dbReference type="Proteomes" id="UP000780801"/>
    </source>
</evidence>
<dbReference type="PANTHER" id="PTHR47172:SF24">
    <property type="entry name" value="GATA ZINC FINGER DOMAIN-CONTAINING PROTEIN 14-RELATED"/>
    <property type="match status" value="1"/>
</dbReference>
<dbReference type="GO" id="GO:0043565">
    <property type="term" value="F:sequence-specific DNA binding"/>
    <property type="evidence" value="ECO:0007669"/>
    <property type="project" value="InterPro"/>
</dbReference>
<keyword evidence="1" id="KW-0479">Metal-binding</keyword>
<keyword evidence="4" id="KW-0805">Transcription regulation</keyword>
<evidence type="ECO:0000259" key="8">
    <source>
        <dbReference type="PROSITE" id="PS50114"/>
    </source>
</evidence>
<dbReference type="InterPro" id="IPR000679">
    <property type="entry name" value="Znf_GATA"/>
</dbReference>
<feature type="compositionally biased region" description="Basic and acidic residues" evidence="7">
    <location>
        <begin position="513"/>
        <end position="530"/>
    </location>
</feature>
<dbReference type="CDD" id="cd00202">
    <property type="entry name" value="ZnF_GATA"/>
    <property type="match status" value="1"/>
</dbReference>
<dbReference type="Gene3D" id="3.30.50.10">
    <property type="entry name" value="Erythroid Transcription Factor GATA-1, subunit A"/>
    <property type="match status" value="1"/>
</dbReference>
<dbReference type="Pfam" id="PF00320">
    <property type="entry name" value="GATA"/>
    <property type="match status" value="1"/>
</dbReference>
<feature type="compositionally biased region" description="Basic and acidic residues" evidence="7">
    <location>
        <begin position="819"/>
        <end position="829"/>
    </location>
</feature>
<evidence type="ECO:0000256" key="2">
    <source>
        <dbReference type="ARBA" id="ARBA00022771"/>
    </source>
</evidence>
<keyword evidence="5" id="KW-0804">Transcription</keyword>
<dbReference type="GO" id="GO:0006355">
    <property type="term" value="P:regulation of DNA-templated transcription"/>
    <property type="evidence" value="ECO:0007669"/>
    <property type="project" value="InterPro"/>
</dbReference>
<evidence type="ECO:0000256" key="3">
    <source>
        <dbReference type="ARBA" id="ARBA00022833"/>
    </source>
</evidence>
<feature type="region of interest" description="Disordered" evidence="7">
    <location>
        <begin position="1"/>
        <end position="126"/>
    </location>
</feature>
<dbReference type="EMBL" id="JAABOA010000401">
    <property type="protein sequence ID" value="KAF9584485.1"/>
    <property type="molecule type" value="Genomic_DNA"/>
</dbReference>
<accession>A0A9P6KH63</accession>
<feature type="region of interest" description="Disordered" evidence="7">
    <location>
        <begin position="450"/>
        <end position="533"/>
    </location>
</feature>
<dbReference type="SUPFAM" id="SSF57716">
    <property type="entry name" value="Glucocorticoid receptor-like (DNA-binding domain)"/>
    <property type="match status" value="1"/>
</dbReference>
<comment type="caution">
    <text evidence="9">The sequence shown here is derived from an EMBL/GenBank/DDBJ whole genome shotgun (WGS) entry which is preliminary data.</text>
</comment>
<feature type="compositionally biased region" description="Polar residues" evidence="7">
    <location>
        <begin position="450"/>
        <end position="480"/>
    </location>
</feature>
<evidence type="ECO:0000256" key="1">
    <source>
        <dbReference type="ARBA" id="ARBA00022723"/>
    </source>
</evidence>
<keyword evidence="2 6" id="KW-0863">Zinc-finger</keyword>
<dbReference type="InterPro" id="IPR013088">
    <property type="entry name" value="Znf_NHR/GATA"/>
</dbReference>
<feature type="compositionally biased region" description="Polar residues" evidence="7">
    <location>
        <begin position="289"/>
        <end position="319"/>
    </location>
</feature>
<evidence type="ECO:0000313" key="9">
    <source>
        <dbReference type="EMBL" id="KAF9584485.1"/>
    </source>
</evidence>
<evidence type="ECO:0000256" key="6">
    <source>
        <dbReference type="PROSITE-ProRule" id="PRU00094"/>
    </source>
</evidence>
<feature type="region of interest" description="Disordered" evidence="7">
    <location>
        <begin position="424"/>
        <end position="443"/>
    </location>
</feature>
<feature type="compositionally biased region" description="Basic and acidic residues" evidence="7">
    <location>
        <begin position="365"/>
        <end position="375"/>
    </location>
</feature>
<evidence type="ECO:0000256" key="7">
    <source>
        <dbReference type="SAM" id="MobiDB-lite"/>
    </source>
</evidence>
<feature type="region of interest" description="Disordered" evidence="7">
    <location>
        <begin position="289"/>
        <end position="326"/>
    </location>
</feature>
<evidence type="ECO:0000256" key="5">
    <source>
        <dbReference type="ARBA" id="ARBA00023163"/>
    </source>
</evidence>
<dbReference type="AlphaFoldDB" id="A0A9P6KH63"/>
<feature type="region of interest" description="Disordered" evidence="7">
    <location>
        <begin position="350"/>
        <end position="378"/>
    </location>
</feature>
<protein>
    <recommendedName>
        <fullName evidence="8">GATA-type domain-containing protein</fullName>
    </recommendedName>
</protein>
<dbReference type="OrthoDB" id="2162994at2759"/>
<keyword evidence="3" id="KW-0862">Zinc</keyword>
<name>A0A9P6KH63_9FUNG</name>
<sequence>MDPCQQGSAYSSPSEHYLTEACGEGPNASRPSNQSSCSMLEYGTSPGRRSPEGTPSAAQHHRAPPSAWLPSTMDSEHSPGVDLDIHSKPTDAFQSPDLMSSHPRRPGVPPVLSDRSSSEHSTDPWSNAFSLHRSGSTRKGFSSHHPLARPVVFDRGSYDDLPFHARSPAPPLLDGPSYIEVCGTMGQTFNNPCARYDPAAKVHSPLLTARSLYEHPQSREEPSVSMHRGAIDHAHPQSGFGKNMAWSDPQERAAGLSLLDTGSRQSRAKESLVFTDEAPKWIDKNTFTASKPTITRPSSKPQDAYDSTASSQAPCNPTSPKGIPAADHIQDVYTVISDKKSMIARHSGNGHVVDQVDTHTSVKQSSRDGLDKESGRYPLPTFRSSFSLESLSESHHYSHPESQQGYSTKAAPLNQDKDRIQAALNQGHGPSEPFQSPTTCSTKVRKGSFENCSLRSSPSNPLSDSTLGANSQRQPSNSNGAIKLGLTENTLASKTEPQIRDHYKSSQWESNVDEDRSEHRPLPENRDKHSTYKFGTEMPSTIDLKSAVDCCEALCKFALHYASQSSHHALYDVAADGPLDAKERASIQTIRTMNQAMLVGFLKPGGRPTVGKPEDRAGASCTVDDFNSGNWRKDSEQEDEHIDSLEFGGCPPSNEVVHELAKVSTSIFQLAIRIKAWVNMTPEERALDEDINIIRAKRCLFMDNSTSLNSNSSLSLDSARTAPVRDWTALDRVADHRGATESLKSRDSFISNAYHQMDDRDLRSGLRRYGHPAQATSGTIERHLHDTTPPLESSYVPFSPTMTFDGGRMVGAIQANKLSKSDKSDEPHQKYRKRAKRVQPPGRCLSCDSSDTPEWRRGPDGARTLCNACGLHYAKLLKRQRQQEQLHQHSHLPIKSSGFSSPADLQRISFTFPRQLKTASSTAIGEPMQRKSAILSQVPHVLPPSIL</sequence>
<dbReference type="PROSITE" id="PS50114">
    <property type="entry name" value="GATA_ZN_FINGER_2"/>
    <property type="match status" value="1"/>
</dbReference>
<dbReference type="GO" id="GO:0008270">
    <property type="term" value="F:zinc ion binding"/>
    <property type="evidence" value="ECO:0007669"/>
    <property type="project" value="UniProtKB-KW"/>
</dbReference>